<evidence type="ECO:0000313" key="1">
    <source>
        <dbReference type="EMBL" id="MBV0926126.1"/>
    </source>
</evidence>
<dbReference type="PANTHER" id="PTHR43649:SF12">
    <property type="entry name" value="DIACETYLCHITOBIOSE BINDING PROTEIN DASA"/>
    <property type="match status" value="1"/>
</dbReference>
<evidence type="ECO:0000313" key="2">
    <source>
        <dbReference type="Proteomes" id="UP000766550"/>
    </source>
</evidence>
<dbReference type="InterPro" id="IPR050490">
    <property type="entry name" value="Bact_solute-bd_prot1"/>
</dbReference>
<dbReference type="OrthoDB" id="30637at2157"/>
<dbReference type="CDD" id="cd13585">
    <property type="entry name" value="PBP2_TMBP_like"/>
    <property type="match status" value="1"/>
</dbReference>
<dbReference type="SUPFAM" id="SSF53850">
    <property type="entry name" value="Periplasmic binding protein-like II"/>
    <property type="match status" value="1"/>
</dbReference>
<dbReference type="InterPro" id="IPR006059">
    <property type="entry name" value="SBP"/>
</dbReference>
<sequence length="411" mass="46180">MPTLRLVGRPFEGFENALQRQMDSFAATADADVTFERDHRPLPEIHEELLATGDITDGTYDLFLCLSDWLPMVAEAGYVHSLDDRLADSPPDDWPDGWAESLRGLMTYEGIAYGVPYHDGPEIFHYREDLFESVAEQRAFREEYGRPLSVPRTWDEFLEVAEFFTRPDEDLWGTVVAAKPDGHNDVYDFCIHLWSRGGRLLDEDGRPAFDSPEGREALRYYHDLIHEHEVVPPESIEMESVETGQFYADGEAAMMWNWSGFGAMAEDPESAVFGRTNYGLIPRAEAPAGEHTSLTVCYGLTVPKGSEHPDLAYDFVRHAASAENDEITTLEGASGTRFSTWRDPEILRTNSFYSIVEEVNTGPVNTLPRIPAYLELNEILNEMVEAVVVERSISVEDGLAAAAERASDLLE</sequence>
<organism evidence="1 2">
    <name type="scientific">Haloarcula limicola</name>
    <dbReference type="NCBI Taxonomy" id="1429915"/>
    <lineage>
        <taxon>Archaea</taxon>
        <taxon>Methanobacteriati</taxon>
        <taxon>Methanobacteriota</taxon>
        <taxon>Stenosarchaea group</taxon>
        <taxon>Halobacteria</taxon>
        <taxon>Halobacteriales</taxon>
        <taxon>Haloarculaceae</taxon>
        <taxon>Haloarcula</taxon>
    </lineage>
</organism>
<dbReference type="PANTHER" id="PTHR43649">
    <property type="entry name" value="ARABINOSE-BINDING PROTEIN-RELATED"/>
    <property type="match status" value="1"/>
</dbReference>
<dbReference type="Proteomes" id="UP000766550">
    <property type="component" value="Unassembled WGS sequence"/>
</dbReference>
<dbReference type="Pfam" id="PF01547">
    <property type="entry name" value="SBP_bac_1"/>
    <property type="match status" value="1"/>
</dbReference>
<accession>A0A8J8C4X4</accession>
<name>A0A8J8C4X4_9EURY</name>
<dbReference type="RefSeq" id="WP_162318674.1">
    <property type="nucleotide sequence ID" value="NZ_JAHQXF010000003.1"/>
</dbReference>
<keyword evidence="2" id="KW-1185">Reference proteome</keyword>
<reference evidence="1 2" key="1">
    <citation type="submission" date="2021-06" db="EMBL/GenBank/DDBJ databases">
        <title>New haloarchaea isolates fom saline soil.</title>
        <authorList>
            <person name="Duran-Viseras A."/>
            <person name="Sanchez-Porro C.S."/>
            <person name="Ventosa A."/>
        </authorList>
    </citation>
    <scope>NUCLEOTIDE SEQUENCE [LARGE SCALE GENOMIC DNA]</scope>
    <source>
        <strain evidence="1 2">JCM 183640</strain>
    </source>
</reference>
<gene>
    <name evidence="1" type="ORF">KTS45_18120</name>
</gene>
<comment type="caution">
    <text evidence="1">The sequence shown here is derived from an EMBL/GenBank/DDBJ whole genome shotgun (WGS) entry which is preliminary data.</text>
</comment>
<dbReference type="AlphaFoldDB" id="A0A8J8C4X4"/>
<proteinExistence type="predicted"/>
<protein>
    <submittedName>
        <fullName evidence="1">Sugar ABC transporter substrate-binding protein</fullName>
    </submittedName>
</protein>
<dbReference type="EMBL" id="JAHQXF010000003">
    <property type="protein sequence ID" value="MBV0926126.1"/>
    <property type="molecule type" value="Genomic_DNA"/>
</dbReference>
<dbReference type="Gene3D" id="3.40.190.10">
    <property type="entry name" value="Periplasmic binding protein-like II"/>
    <property type="match status" value="2"/>
</dbReference>